<keyword evidence="2" id="KW-1185">Reference proteome</keyword>
<dbReference type="AlphaFoldDB" id="A0A2I0IP96"/>
<dbReference type="Proteomes" id="UP000233551">
    <property type="component" value="Unassembled WGS sequence"/>
</dbReference>
<name>A0A2I0IP96_PUNGR</name>
<dbReference type="EMBL" id="PGOL01002697">
    <property type="protein sequence ID" value="PKI45825.1"/>
    <property type="molecule type" value="Genomic_DNA"/>
</dbReference>
<gene>
    <name evidence="1" type="ORF">CRG98_033832</name>
</gene>
<sequence length="123" mass="13526">MPSYGQLSLPAQLFPIFKSSLPLYNVVSEEEEQYSAGTNFLQELISKKASVQSLSIEKTKIIIGSRAVKVCIWFDDEVQSAGGSDSPLIRHVEGPAMAAAIQRRPAKLRTALYACNYLITTTM</sequence>
<comment type="caution">
    <text evidence="1">The sequence shown here is derived from an EMBL/GenBank/DDBJ whole genome shotgun (WGS) entry which is preliminary data.</text>
</comment>
<protein>
    <submittedName>
        <fullName evidence="1">Uncharacterized protein</fullName>
    </submittedName>
</protein>
<organism evidence="1 2">
    <name type="scientific">Punica granatum</name>
    <name type="common">Pomegranate</name>
    <dbReference type="NCBI Taxonomy" id="22663"/>
    <lineage>
        <taxon>Eukaryota</taxon>
        <taxon>Viridiplantae</taxon>
        <taxon>Streptophyta</taxon>
        <taxon>Embryophyta</taxon>
        <taxon>Tracheophyta</taxon>
        <taxon>Spermatophyta</taxon>
        <taxon>Magnoliopsida</taxon>
        <taxon>eudicotyledons</taxon>
        <taxon>Gunneridae</taxon>
        <taxon>Pentapetalae</taxon>
        <taxon>rosids</taxon>
        <taxon>malvids</taxon>
        <taxon>Myrtales</taxon>
        <taxon>Lythraceae</taxon>
        <taxon>Punica</taxon>
    </lineage>
</organism>
<proteinExistence type="predicted"/>
<accession>A0A2I0IP96</accession>
<reference evidence="1 2" key="1">
    <citation type="submission" date="2017-11" db="EMBL/GenBank/DDBJ databases">
        <title>De-novo sequencing of pomegranate (Punica granatum L.) genome.</title>
        <authorList>
            <person name="Akparov Z."/>
            <person name="Amiraslanov A."/>
            <person name="Hajiyeva S."/>
            <person name="Abbasov M."/>
            <person name="Kaur K."/>
            <person name="Hamwieh A."/>
            <person name="Solovyev V."/>
            <person name="Salamov A."/>
            <person name="Braich B."/>
            <person name="Kosarev P."/>
            <person name="Mahmoud A."/>
            <person name="Hajiyev E."/>
            <person name="Babayeva S."/>
            <person name="Izzatullayeva V."/>
            <person name="Mammadov A."/>
            <person name="Mammadov A."/>
            <person name="Sharifova S."/>
            <person name="Ojaghi J."/>
            <person name="Eynullazada K."/>
            <person name="Bayramov B."/>
            <person name="Abdulazimova A."/>
            <person name="Shahmuradov I."/>
        </authorList>
    </citation>
    <scope>NUCLEOTIDE SEQUENCE [LARGE SCALE GENOMIC DNA]</scope>
    <source>
        <strain evidence="2">cv. AG2017</strain>
        <tissue evidence="1">Leaf</tissue>
    </source>
</reference>
<evidence type="ECO:0000313" key="1">
    <source>
        <dbReference type="EMBL" id="PKI45825.1"/>
    </source>
</evidence>
<evidence type="ECO:0000313" key="2">
    <source>
        <dbReference type="Proteomes" id="UP000233551"/>
    </source>
</evidence>